<feature type="domain" description="OmpA-like" evidence="3">
    <location>
        <begin position="87"/>
        <end position="216"/>
    </location>
</feature>
<dbReference type="OrthoDB" id="9805566at2"/>
<dbReference type="Gene3D" id="3.30.1330.60">
    <property type="entry name" value="OmpA-like domain"/>
    <property type="match status" value="1"/>
</dbReference>
<proteinExistence type="predicted"/>
<organism evidence="4 5">
    <name type="scientific">Euhalothece natronophila Z-M001</name>
    <dbReference type="NCBI Taxonomy" id="522448"/>
    <lineage>
        <taxon>Bacteria</taxon>
        <taxon>Bacillati</taxon>
        <taxon>Cyanobacteriota</taxon>
        <taxon>Cyanophyceae</taxon>
        <taxon>Oscillatoriophycideae</taxon>
        <taxon>Chroococcales</taxon>
        <taxon>Halothecacae</taxon>
        <taxon>Halothece cluster</taxon>
        <taxon>Euhalothece</taxon>
    </lineage>
</organism>
<dbReference type="InterPro" id="IPR006665">
    <property type="entry name" value="OmpA-like"/>
</dbReference>
<reference evidence="4" key="1">
    <citation type="submission" date="2019-08" db="EMBL/GenBank/DDBJ databases">
        <title>Carotenoids and Carotenoid Binding Proteins in the Halophilic Cyanobacterium Euhalothece sp. ZM00.</title>
        <authorList>
            <person name="Cho S.M."/>
            <person name="Song J.Y."/>
            <person name="Park Y.-I."/>
        </authorList>
    </citation>
    <scope>NUCLEOTIDE SEQUENCE [LARGE SCALE GENOMIC DNA]</scope>
    <source>
        <strain evidence="4">Z-M001</strain>
    </source>
</reference>
<protein>
    <submittedName>
        <fullName evidence="4">OmpA family protein</fullName>
    </submittedName>
</protein>
<keyword evidence="2" id="KW-1133">Transmembrane helix</keyword>
<dbReference type="AlphaFoldDB" id="A0A5B8NR73"/>
<keyword evidence="1 2" id="KW-0472">Membrane</keyword>
<dbReference type="RefSeq" id="WP_146296841.1">
    <property type="nucleotide sequence ID" value="NZ_CP042326.1"/>
</dbReference>
<keyword evidence="2" id="KW-0812">Transmembrane</keyword>
<feature type="transmembrane region" description="Helical" evidence="2">
    <location>
        <begin position="23"/>
        <end position="43"/>
    </location>
</feature>
<dbReference type="EMBL" id="CP042326">
    <property type="protein sequence ID" value="QDZ41001.1"/>
    <property type="molecule type" value="Genomic_DNA"/>
</dbReference>
<keyword evidence="5" id="KW-1185">Reference proteome</keyword>
<dbReference type="KEGG" id="enn:FRE64_14260"/>
<evidence type="ECO:0000256" key="1">
    <source>
        <dbReference type="PROSITE-ProRule" id="PRU00473"/>
    </source>
</evidence>
<evidence type="ECO:0000313" key="4">
    <source>
        <dbReference type="EMBL" id="QDZ41001.1"/>
    </source>
</evidence>
<evidence type="ECO:0000313" key="5">
    <source>
        <dbReference type="Proteomes" id="UP000318453"/>
    </source>
</evidence>
<dbReference type="PANTHER" id="PTHR30329">
    <property type="entry name" value="STATOR ELEMENT OF FLAGELLAR MOTOR COMPLEX"/>
    <property type="match status" value="1"/>
</dbReference>
<dbReference type="CDD" id="cd07185">
    <property type="entry name" value="OmpA_C-like"/>
    <property type="match status" value="1"/>
</dbReference>
<dbReference type="Proteomes" id="UP000318453">
    <property type="component" value="Chromosome"/>
</dbReference>
<dbReference type="PANTHER" id="PTHR30329:SF21">
    <property type="entry name" value="LIPOPROTEIN YIAD-RELATED"/>
    <property type="match status" value="1"/>
</dbReference>
<dbReference type="Pfam" id="PF00691">
    <property type="entry name" value="OmpA"/>
    <property type="match status" value="1"/>
</dbReference>
<dbReference type="PROSITE" id="PS51123">
    <property type="entry name" value="OMPA_2"/>
    <property type="match status" value="1"/>
</dbReference>
<evidence type="ECO:0000259" key="3">
    <source>
        <dbReference type="PROSITE" id="PS51123"/>
    </source>
</evidence>
<dbReference type="InterPro" id="IPR050330">
    <property type="entry name" value="Bact_OuterMem_StrucFunc"/>
</dbReference>
<gene>
    <name evidence="4" type="ORF">FRE64_14260</name>
</gene>
<name>A0A5B8NR73_9CHRO</name>
<dbReference type="InterPro" id="IPR036737">
    <property type="entry name" value="OmpA-like_sf"/>
</dbReference>
<evidence type="ECO:0000256" key="2">
    <source>
        <dbReference type="SAM" id="Phobius"/>
    </source>
</evidence>
<dbReference type="GO" id="GO:0016020">
    <property type="term" value="C:membrane"/>
    <property type="evidence" value="ECO:0007669"/>
    <property type="project" value="UniProtKB-UniRule"/>
</dbReference>
<dbReference type="SUPFAM" id="SSF103088">
    <property type="entry name" value="OmpA-like"/>
    <property type="match status" value="1"/>
</dbReference>
<accession>A0A5B8NR73</accession>
<sequence>MVNFKEFESELELEDEQDQESGIWLSISDLMSGLLLFFALLFITTQVQLQRKIEELTQYEEALKNLPLIVMTAIEDGLGGDAVEVDPETGDVSLDDQILFEENESELRAEGKEFLDKFIPIYSEVIFSQAEFEEQIARVVIEGHTSSAGDEAYNRALSLQRALSVANYIFSDELKFPNADKFEQKILISGRGEMDANPEIDDPTDRKVTFRFQMRRENFLDE</sequence>